<dbReference type="InterPro" id="IPR002401">
    <property type="entry name" value="Cyt_P450_E_grp-I"/>
</dbReference>
<evidence type="ECO:0000256" key="4">
    <source>
        <dbReference type="ARBA" id="ARBA00023002"/>
    </source>
</evidence>
<dbReference type="Gene3D" id="1.10.630.10">
    <property type="entry name" value="Cytochrome P450"/>
    <property type="match status" value="1"/>
</dbReference>
<evidence type="ECO:0008006" key="9">
    <source>
        <dbReference type="Google" id="ProtNLM"/>
    </source>
</evidence>
<dbReference type="InterPro" id="IPR052306">
    <property type="entry name" value="CYP450_71D"/>
</dbReference>
<evidence type="ECO:0000256" key="3">
    <source>
        <dbReference type="ARBA" id="ARBA00022723"/>
    </source>
</evidence>
<dbReference type="PANTHER" id="PTHR47953">
    <property type="entry name" value="OS08G0105600 PROTEIN"/>
    <property type="match status" value="1"/>
</dbReference>
<dbReference type="PRINTS" id="PR00385">
    <property type="entry name" value="P450"/>
</dbReference>
<dbReference type="PANTHER" id="PTHR47953:SF14">
    <property type="entry name" value="CYTOCHROME P450 HYDROXYLASE"/>
    <property type="match status" value="1"/>
</dbReference>
<keyword evidence="8" id="KW-1185">Reference proteome</keyword>
<gene>
    <name evidence="7" type="ORF">HAX54_011741</name>
</gene>
<evidence type="ECO:0000313" key="8">
    <source>
        <dbReference type="Proteomes" id="UP000823775"/>
    </source>
</evidence>
<organism evidence="7 8">
    <name type="scientific">Datura stramonium</name>
    <name type="common">Jimsonweed</name>
    <name type="synonym">Common thornapple</name>
    <dbReference type="NCBI Taxonomy" id="4076"/>
    <lineage>
        <taxon>Eukaryota</taxon>
        <taxon>Viridiplantae</taxon>
        <taxon>Streptophyta</taxon>
        <taxon>Embryophyta</taxon>
        <taxon>Tracheophyta</taxon>
        <taxon>Spermatophyta</taxon>
        <taxon>Magnoliopsida</taxon>
        <taxon>eudicotyledons</taxon>
        <taxon>Gunneridae</taxon>
        <taxon>Pentapetalae</taxon>
        <taxon>asterids</taxon>
        <taxon>lamiids</taxon>
        <taxon>Solanales</taxon>
        <taxon>Solanaceae</taxon>
        <taxon>Solanoideae</taxon>
        <taxon>Datureae</taxon>
        <taxon>Datura</taxon>
    </lineage>
</organism>
<dbReference type="InterPro" id="IPR036396">
    <property type="entry name" value="Cyt_P450_sf"/>
</dbReference>
<dbReference type="PRINTS" id="PR00463">
    <property type="entry name" value="EP450I"/>
</dbReference>
<keyword evidence="4" id="KW-0560">Oxidoreductase</keyword>
<dbReference type="EMBL" id="JACEIK010001670">
    <property type="protein sequence ID" value="MCD7471345.1"/>
    <property type="molecule type" value="Genomic_DNA"/>
</dbReference>
<reference evidence="7 8" key="1">
    <citation type="journal article" date="2021" name="BMC Genomics">
        <title>Datura genome reveals duplications of psychoactive alkaloid biosynthetic genes and high mutation rate following tissue culture.</title>
        <authorList>
            <person name="Rajewski A."/>
            <person name="Carter-House D."/>
            <person name="Stajich J."/>
            <person name="Litt A."/>
        </authorList>
    </citation>
    <scope>NUCLEOTIDE SEQUENCE [LARGE SCALE GENOMIC DNA]</scope>
    <source>
        <strain evidence="7">AR-01</strain>
    </source>
</reference>
<keyword evidence="3" id="KW-0479">Metal-binding</keyword>
<accession>A0ABS8TKA1</accession>
<evidence type="ECO:0000256" key="1">
    <source>
        <dbReference type="ARBA" id="ARBA00010617"/>
    </source>
</evidence>
<dbReference type="InterPro" id="IPR001128">
    <property type="entry name" value="Cyt_P450"/>
</dbReference>
<keyword evidence="6" id="KW-0503">Monooxygenase</keyword>
<comment type="caution">
    <text evidence="7">The sequence shown here is derived from an EMBL/GenBank/DDBJ whole genome shotgun (WGS) entry which is preliminary data.</text>
</comment>
<keyword evidence="2" id="KW-0349">Heme</keyword>
<comment type="similarity">
    <text evidence="1">Belongs to the cytochrome P450 family.</text>
</comment>
<proteinExistence type="inferred from homology"/>
<evidence type="ECO:0000256" key="5">
    <source>
        <dbReference type="ARBA" id="ARBA00023004"/>
    </source>
</evidence>
<evidence type="ECO:0000313" key="7">
    <source>
        <dbReference type="EMBL" id="MCD7471345.1"/>
    </source>
</evidence>
<name>A0ABS8TKA1_DATST</name>
<sequence>MAKEILKTHELAFATKPQLTSINITTYNYKDIAFAPYGDKWRQMRNICVTELLSTKMVKSFSSIREEISNLVSSIARRVLSCCQLTENPCIQTPEHLLHKMSGVKSRLLKMHQKVDAALENIVNEHIKNRALGSKGNGDQLIGGEDLVDVLLRIKENGELQFPISTDHIKAIISDMFAAGTETSAATIIWALSEMMRRPKIMAKAQNEVRQVFKGKTTFDEEDIDKLSYLKLVIKETLRLHPPSTLLPRECGIQTYIDGYMIPPKTRVLINTWALEEIQKVGLT</sequence>
<protein>
    <recommendedName>
        <fullName evidence="9">Cytochrome P450</fullName>
    </recommendedName>
</protein>
<keyword evidence="5" id="KW-0408">Iron</keyword>
<evidence type="ECO:0000256" key="6">
    <source>
        <dbReference type="ARBA" id="ARBA00023033"/>
    </source>
</evidence>
<dbReference type="Proteomes" id="UP000823775">
    <property type="component" value="Unassembled WGS sequence"/>
</dbReference>
<dbReference type="SUPFAM" id="SSF48264">
    <property type="entry name" value="Cytochrome P450"/>
    <property type="match status" value="1"/>
</dbReference>
<dbReference type="Pfam" id="PF00067">
    <property type="entry name" value="p450"/>
    <property type="match status" value="2"/>
</dbReference>
<evidence type="ECO:0000256" key="2">
    <source>
        <dbReference type="ARBA" id="ARBA00022617"/>
    </source>
</evidence>